<accession>A0AAW0B5N8</accession>
<dbReference type="Proteomes" id="UP001383192">
    <property type="component" value="Unassembled WGS sequence"/>
</dbReference>
<sequence length="540" mass="60075">MAPERPQRSRRPTERQQALDAQRSRTQTSRSRGTSSQNRPASSVERPLSNREISELRAIQLQRRREEDVRLQEEIRANAAAIRAQESSDDDEPRPAHAQRRHPLRQTGEPEDDYEAFDDVFTGISHRAFDEIDTQMPDDLHNFEDNHGQQGTFSDGDDDGCSGSGTWHFRHEDEDDNTGGASMSFALDNGINAEHSPQQPHTPLRSSVRTALEHTRLRTRYSLSPRSTPVHNPRRIGRRGGVYKVTTRDFTPRSRQLVERSKREERRAVAVNDAFSADLDGQAVEAMKAAVASADPAHAAELQAALQRIVTSLDTSRLAVTYTKYGRGGLLHSLMTKARSEVPGQYGIPGKMAPSEVEEKVQWLLRQGNFKYGEVDVKTSTFNPMLPYGANIFHSIIRLEFFMTKGGANVLAFQDLLKKRRVGAPTIALVATVVEHAISEYSQGTHKKADFNDSARERYLFHLSSYNKIAQGAGLWAEQYETNLFNLILNQSSKSFLLDVEADDMPDVNLEALAAAAAAAATQVIQGEGTTPVNAISTAE</sequence>
<dbReference type="AlphaFoldDB" id="A0AAW0B5N8"/>
<feature type="domain" description="DUF6532" evidence="2">
    <location>
        <begin position="264"/>
        <end position="468"/>
    </location>
</feature>
<feature type="region of interest" description="Disordered" evidence="1">
    <location>
        <begin position="141"/>
        <end position="163"/>
    </location>
</feature>
<feature type="region of interest" description="Disordered" evidence="1">
    <location>
        <begin position="80"/>
        <end position="113"/>
    </location>
</feature>
<evidence type="ECO:0000256" key="1">
    <source>
        <dbReference type="SAM" id="MobiDB-lite"/>
    </source>
</evidence>
<dbReference type="Pfam" id="PF20149">
    <property type="entry name" value="DUF6532"/>
    <property type="match status" value="1"/>
</dbReference>
<dbReference type="InterPro" id="IPR045341">
    <property type="entry name" value="DUF6532"/>
</dbReference>
<comment type="caution">
    <text evidence="3">The sequence shown here is derived from an EMBL/GenBank/DDBJ whole genome shotgun (WGS) entry which is preliminary data.</text>
</comment>
<evidence type="ECO:0000313" key="4">
    <source>
        <dbReference type="Proteomes" id="UP001383192"/>
    </source>
</evidence>
<keyword evidence="4" id="KW-1185">Reference proteome</keyword>
<gene>
    <name evidence="3" type="ORF">VNI00_017624</name>
</gene>
<evidence type="ECO:0000259" key="2">
    <source>
        <dbReference type="Pfam" id="PF20149"/>
    </source>
</evidence>
<evidence type="ECO:0000313" key="3">
    <source>
        <dbReference type="EMBL" id="KAK7020724.1"/>
    </source>
</evidence>
<dbReference type="EMBL" id="JAYKXP010000181">
    <property type="protein sequence ID" value="KAK7020724.1"/>
    <property type="molecule type" value="Genomic_DNA"/>
</dbReference>
<protein>
    <recommendedName>
        <fullName evidence="2">DUF6532 domain-containing protein</fullName>
    </recommendedName>
</protein>
<feature type="compositionally biased region" description="Basic and acidic residues" evidence="1">
    <location>
        <begin position="1"/>
        <end position="14"/>
    </location>
</feature>
<proteinExistence type="predicted"/>
<organism evidence="3 4">
    <name type="scientific">Paramarasmius palmivorus</name>
    <dbReference type="NCBI Taxonomy" id="297713"/>
    <lineage>
        <taxon>Eukaryota</taxon>
        <taxon>Fungi</taxon>
        <taxon>Dikarya</taxon>
        <taxon>Basidiomycota</taxon>
        <taxon>Agaricomycotina</taxon>
        <taxon>Agaricomycetes</taxon>
        <taxon>Agaricomycetidae</taxon>
        <taxon>Agaricales</taxon>
        <taxon>Marasmiineae</taxon>
        <taxon>Marasmiaceae</taxon>
        <taxon>Paramarasmius</taxon>
    </lineage>
</organism>
<name>A0AAW0B5N8_9AGAR</name>
<feature type="compositionally biased region" description="Low complexity" evidence="1">
    <location>
        <begin position="24"/>
        <end position="39"/>
    </location>
</feature>
<reference evidence="3 4" key="1">
    <citation type="submission" date="2024-01" db="EMBL/GenBank/DDBJ databases">
        <title>A draft genome for a cacao thread blight-causing isolate of Paramarasmius palmivorus.</title>
        <authorList>
            <person name="Baruah I.K."/>
            <person name="Bukari Y."/>
            <person name="Amoako-Attah I."/>
            <person name="Meinhardt L.W."/>
            <person name="Bailey B.A."/>
            <person name="Cohen S.P."/>
        </authorList>
    </citation>
    <scope>NUCLEOTIDE SEQUENCE [LARGE SCALE GENOMIC DNA]</scope>
    <source>
        <strain evidence="3 4">GH-12</strain>
    </source>
</reference>
<feature type="region of interest" description="Disordered" evidence="1">
    <location>
        <begin position="1"/>
        <end position="55"/>
    </location>
</feature>